<dbReference type="RefSeq" id="WP_187708679.1">
    <property type="nucleotide sequence ID" value="NZ_CP060782.1"/>
</dbReference>
<proteinExistence type="predicted"/>
<name>A0ABX6T788_9SPHN</name>
<protein>
    <submittedName>
        <fullName evidence="1">Uncharacterized protein</fullName>
    </submittedName>
</protein>
<evidence type="ECO:0000313" key="2">
    <source>
        <dbReference type="Proteomes" id="UP000516105"/>
    </source>
</evidence>
<organism evidence="1 2">
    <name type="scientific">Sphingomonas sediminicola</name>
    <dbReference type="NCBI Taxonomy" id="386874"/>
    <lineage>
        <taxon>Bacteria</taxon>
        <taxon>Pseudomonadati</taxon>
        <taxon>Pseudomonadota</taxon>
        <taxon>Alphaproteobacteria</taxon>
        <taxon>Sphingomonadales</taxon>
        <taxon>Sphingomonadaceae</taxon>
        <taxon>Sphingomonas</taxon>
    </lineage>
</organism>
<keyword evidence="2" id="KW-1185">Reference proteome</keyword>
<evidence type="ECO:0000313" key="1">
    <source>
        <dbReference type="EMBL" id="QNP45726.1"/>
    </source>
</evidence>
<dbReference type="EMBL" id="CP060782">
    <property type="protein sequence ID" value="QNP45726.1"/>
    <property type="molecule type" value="Genomic_DNA"/>
</dbReference>
<accession>A0ABX6T788</accession>
<reference evidence="1 2" key="1">
    <citation type="submission" date="2020-08" db="EMBL/GenBank/DDBJ databases">
        <title>Genome sequence of Sphingomonas sediminicola KACC 15039T.</title>
        <authorList>
            <person name="Hyun D.-W."/>
            <person name="Bae J.-W."/>
        </authorList>
    </citation>
    <scope>NUCLEOTIDE SEQUENCE [LARGE SCALE GENOMIC DNA]</scope>
    <source>
        <strain evidence="1 2">KACC 15039</strain>
    </source>
</reference>
<sequence length="82" mass="9133">MDEETAHVILDAQADIIALRAAMKMLLRQTYGIGDQALGVIREEALAGVENGLDGDEPDERERYFQEALREAMTDLLTPMRA</sequence>
<dbReference type="Proteomes" id="UP000516105">
    <property type="component" value="Chromosome"/>
</dbReference>
<gene>
    <name evidence="1" type="ORF">H9L14_14615</name>
</gene>